<dbReference type="EMBL" id="QXHD01000004">
    <property type="protein sequence ID" value="NEZ58264.1"/>
    <property type="molecule type" value="Genomic_DNA"/>
</dbReference>
<feature type="domain" description="CN hydrolase" evidence="9">
    <location>
        <begin position="248"/>
        <end position="485"/>
    </location>
</feature>
<feature type="transmembrane region" description="Helical" evidence="8">
    <location>
        <begin position="62"/>
        <end position="81"/>
    </location>
</feature>
<accession>A0A6M0RPT5</accession>
<dbReference type="EC" id="2.3.1.269" evidence="8"/>
<dbReference type="InterPro" id="IPR036526">
    <property type="entry name" value="C-N_Hydrolase_sf"/>
</dbReference>
<evidence type="ECO:0000259" key="9">
    <source>
        <dbReference type="PROSITE" id="PS50263"/>
    </source>
</evidence>
<organism evidence="10 11">
    <name type="scientific">Adonisia turfae CCMR0081</name>
    <dbReference type="NCBI Taxonomy" id="2292702"/>
    <lineage>
        <taxon>Bacteria</taxon>
        <taxon>Bacillati</taxon>
        <taxon>Cyanobacteriota</taxon>
        <taxon>Adonisia</taxon>
        <taxon>Adonisia turfae</taxon>
    </lineage>
</organism>
<comment type="function">
    <text evidence="8">Catalyzes the phospholipid dependent N-acylation of the N-terminal cysteine of apolipoprotein, the last step in lipoprotein maturation.</text>
</comment>
<evidence type="ECO:0000313" key="11">
    <source>
        <dbReference type="Proteomes" id="UP000481033"/>
    </source>
</evidence>
<evidence type="ECO:0000256" key="8">
    <source>
        <dbReference type="HAMAP-Rule" id="MF_01148"/>
    </source>
</evidence>
<feature type="transmembrane region" description="Helical" evidence="8">
    <location>
        <begin position="178"/>
        <end position="200"/>
    </location>
</feature>
<proteinExistence type="inferred from homology"/>
<dbReference type="GO" id="GO:0042158">
    <property type="term" value="P:lipoprotein biosynthetic process"/>
    <property type="evidence" value="ECO:0007669"/>
    <property type="project" value="UniProtKB-UniRule"/>
</dbReference>
<dbReference type="InterPro" id="IPR045378">
    <property type="entry name" value="LNT_N"/>
</dbReference>
<feature type="transmembrane region" description="Helical" evidence="8">
    <location>
        <begin position="495"/>
        <end position="517"/>
    </location>
</feature>
<name>A0A6M0RPT5_9CYAN</name>
<evidence type="ECO:0000313" key="10">
    <source>
        <dbReference type="EMBL" id="NEZ58264.1"/>
    </source>
</evidence>
<dbReference type="HAMAP" id="MF_01148">
    <property type="entry name" value="Lnt"/>
    <property type="match status" value="1"/>
</dbReference>
<keyword evidence="5 8" id="KW-1133">Transmembrane helix</keyword>
<comment type="pathway">
    <text evidence="8">Protein modification; lipoprotein biosynthesis (N-acyl transfer).</text>
</comment>
<dbReference type="PANTHER" id="PTHR38686:SF1">
    <property type="entry name" value="APOLIPOPROTEIN N-ACYLTRANSFERASE"/>
    <property type="match status" value="1"/>
</dbReference>
<dbReference type="CDD" id="cd07571">
    <property type="entry name" value="ALP_N-acyl_transferase"/>
    <property type="match status" value="1"/>
</dbReference>
<evidence type="ECO:0000256" key="7">
    <source>
        <dbReference type="ARBA" id="ARBA00023315"/>
    </source>
</evidence>
<dbReference type="GO" id="GO:0016410">
    <property type="term" value="F:N-acyltransferase activity"/>
    <property type="evidence" value="ECO:0007669"/>
    <property type="project" value="UniProtKB-UniRule"/>
</dbReference>
<evidence type="ECO:0000256" key="1">
    <source>
        <dbReference type="ARBA" id="ARBA00004651"/>
    </source>
</evidence>
<keyword evidence="2 8" id="KW-1003">Cell membrane</keyword>
<dbReference type="InterPro" id="IPR004563">
    <property type="entry name" value="Apolipo_AcylTrfase"/>
</dbReference>
<keyword evidence="10" id="KW-0449">Lipoprotein</keyword>
<dbReference type="Proteomes" id="UP000481033">
    <property type="component" value="Unassembled WGS sequence"/>
</dbReference>
<gene>
    <name evidence="8" type="primary">lnt</name>
    <name evidence="10" type="ORF">DXZ20_21995</name>
</gene>
<dbReference type="InterPro" id="IPR003010">
    <property type="entry name" value="C-N_Hydrolase"/>
</dbReference>
<protein>
    <recommendedName>
        <fullName evidence="8">Apolipoprotein N-acyltransferase</fullName>
        <shortName evidence="8">ALP N-acyltransferase</shortName>
        <ecNumber evidence="8">2.3.1.269</ecNumber>
    </recommendedName>
</protein>
<keyword evidence="4 8" id="KW-0812">Transmembrane</keyword>
<dbReference type="UniPathway" id="UPA00666"/>
<dbReference type="Pfam" id="PF20154">
    <property type="entry name" value="LNT_N"/>
    <property type="match status" value="1"/>
</dbReference>
<comment type="catalytic activity">
    <reaction evidence="8">
        <text>N-terminal S-1,2-diacyl-sn-glyceryl-L-cysteinyl-[lipoprotein] + a glycerophospholipid = N-acyl-S-1,2-diacyl-sn-glyceryl-L-cysteinyl-[lipoprotein] + a 2-acyl-sn-glycero-3-phospholipid + H(+)</text>
        <dbReference type="Rhea" id="RHEA:48228"/>
        <dbReference type="Rhea" id="RHEA-COMP:14681"/>
        <dbReference type="Rhea" id="RHEA-COMP:14684"/>
        <dbReference type="ChEBI" id="CHEBI:15378"/>
        <dbReference type="ChEBI" id="CHEBI:136912"/>
        <dbReference type="ChEBI" id="CHEBI:140656"/>
        <dbReference type="ChEBI" id="CHEBI:140657"/>
        <dbReference type="ChEBI" id="CHEBI:140660"/>
        <dbReference type="EC" id="2.3.1.269"/>
    </reaction>
</comment>
<evidence type="ECO:0000256" key="6">
    <source>
        <dbReference type="ARBA" id="ARBA00023136"/>
    </source>
</evidence>
<evidence type="ECO:0000256" key="5">
    <source>
        <dbReference type="ARBA" id="ARBA00022989"/>
    </source>
</evidence>
<dbReference type="AlphaFoldDB" id="A0A6M0RPT5"/>
<dbReference type="SUPFAM" id="SSF56317">
    <property type="entry name" value="Carbon-nitrogen hydrolase"/>
    <property type="match status" value="1"/>
</dbReference>
<sequence>MAISHWAEPLTLKSKPDQRPKYIGLLIAGILMGLWPAWPLAWVVLVPLWLMIHRGVGLRHSALCALIWGVGYHGTMLEWVLHLHPMMWLGIPWLGSVAIALFAYTFVTLWGAGIVITWAMGMAALNRVATLGNAGRIFVGTALWCGVEALWSMGPLYWTSLAITQSPGNLVIVHLARLSGHLTITAAIVAVNGVLAVAAAKIWQRSADYRRWLVMALGVFAIVHLIGWGLYQQPLQDQSAEAIKVGVIQGNIPSREKLTLSGLRRADDRYLSSYRQLVATGVDAVLTPEAAIPTIWNPDTSVFGEAVAQTGIPLWLGTFTKAPDKPTYLHQSLLAISPRGTTQYNKIKLVPLGEYIPLASVLGNLVRQLSAIGTNLLPGQLDQQFETSLGQAAVGICYDSAYGWIFRHQVRQGGQFILTVSNNDPYPPRMMAQHHGQDVIQAISTDRWVARSTNTGLSSVVDPHGRAQWMSEPMTFDTQVETIYRRNTQTLYVQWGTWLVPVLLLASTGWMLCLLALP</sequence>
<dbReference type="Pfam" id="PF00795">
    <property type="entry name" value="CN_hydrolase"/>
    <property type="match status" value="1"/>
</dbReference>
<comment type="caution">
    <text evidence="10">The sequence shown here is derived from an EMBL/GenBank/DDBJ whole genome shotgun (WGS) entry which is preliminary data.</text>
</comment>
<feature type="transmembrane region" description="Helical" evidence="8">
    <location>
        <begin position="137"/>
        <end position="158"/>
    </location>
</feature>
<dbReference type="PANTHER" id="PTHR38686">
    <property type="entry name" value="APOLIPOPROTEIN N-ACYLTRANSFERASE"/>
    <property type="match status" value="1"/>
</dbReference>
<comment type="subcellular location">
    <subcellularLocation>
        <location evidence="1 8">Cell membrane</location>
        <topology evidence="1 8">Multi-pass membrane protein</topology>
    </subcellularLocation>
</comment>
<keyword evidence="11" id="KW-1185">Reference proteome</keyword>
<keyword evidence="7 8" id="KW-0012">Acyltransferase</keyword>
<dbReference type="PROSITE" id="PS50263">
    <property type="entry name" value="CN_HYDROLASE"/>
    <property type="match status" value="1"/>
</dbReference>
<dbReference type="GO" id="GO:0005886">
    <property type="term" value="C:plasma membrane"/>
    <property type="evidence" value="ECO:0007669"/>
    <property type="project" value="UniProtKB-SubCell"/>
</dbReference>
<reference evidence="10 11" key="1">
    <citation type="journal article" date="2020" name="Microb. Ecol.">
        <title>Ecogenomics of the Marine Benthic Filamentous Cyanobacterium Adonisia.</title>
        <authorList>
            <person name="Walter J.M."/>
            <person name="Coutinho F.H."/>
            <person name="Leomil L."/>
            <person name="Hargreaves P.I."/>
            <person name="Campeao M.E."/>
            <person name="Vieira V.V."/>
            <person name="Silva B.S."/>
            <person name="Fistarol G.O."/>
            <person name="Salomon P.S."/>
            <person name="Sawabe T."/>
            <person name="Mino S."/>
            <person name="Hosokawa M."/>
            <person name="Miyashita H."/>
            <person name="Maruyama F."/>
            <person name="van Verk M.C."/>
            <person name="Dutilh B.E."/>
            <person name="Thompson C.C."/>
            <person name="Thompson F.L."/>
        </authorList>
    </citation>
    <scope>NUCLEOTIDE SEQUENCE [LARGE SCALE GENOMIC DNA]</scope>
    <source>
        <strain evidence="10 11">CCMR0081</strain>
    </source>
</reference>
<feature type="transmembrane region" description="Helical" evidence="8">
    <location>
        <begin position="93"/>
        <end position="125"/>
    </location>
</feature>
<keyword evidence="3 8" id="KW-0808">Transferase</keyword>
<dbReference type="Gene3D" id="3.60.110.10">
    <property type="entry name" value="Carbon-nitrogen hydrolase"/>
    <property type="match status" value="1"/>
</dbReference>
<dbReference type="NCBIfam" id="TIGR00546">
    <property type="entry name" value="lnt"/>
    <property type="match status" value="1"/>
</dbReference>
<keyword evidence="6 8" id="KW-0472">Membrane</keyword>
<feature type="transmembrane region" description="Helical" evidence="8">
    <location>
        <begin position="212"/>
        <end position="231"/>
    </location>
</feature>
<evidence type="ECO:0000256" key="3">
    <source>
        <dbReference type="ARBA" id="ARBA00022679"/>
    </source>
</evidence>
<evidence type="ECO:0000256" key="4">
    <source>
        <dbReference type="ARBA" id="ARBA00022692"/>
    </source>
</evidence>
<comment type="similarity">
    <text evidence="8">Belongs to the CN hydrolase family. Apolipoprotein N-acyltransferase subfamily.</text>
</comment>
<evidence type="ECO:0000256" key="2">
    <source>
        <dbReference type="ARBA" id="ARBA00022475"/>
    </source>
</evidence>
<feature type="transmembrane region" description="Helical" evidence="8">
    <location>
        <begin position="22"/>
        <end position="50"/>
    </location>
</feature>